<evidence type="ECO:0000313" key="3">
    <source>
        <dbReference type="Proteomes" id="UP000316213"/>
    </source>
</evidence>
<dbReference type="RefSeq" id="WP_231603350.1">
    <property type="nucleotide sequence ID" value="NZ_SJPM01000011.1"/>
</dbReference>
<dbReference type="InterPro" id="IPR013766">
    <property type="entry name" value="Thioredoxin_domain"/>
</dbReference>
<organism evidence="2 3">
    <name type="scientific">Neorhodopirellula pilleata</name>
    <dbReference type="NCBI Taxonomy" id="2714738"/>
    <lineage>
        <taxon>Bacteria</taxon>
        <taxon>Pseudomonadati</taxon>
        <taxon>Planctomycetota</taxon>
        <taxon>Planctomycetia</taxon>
        <taxon>Pirellulales</taxon>
        <taxon>Pirellulaceae</taxon>
        <taxon>Neorhodopirellula</taxon>
    </lineage>
</organism>
<feature type="domain" description="Thioredoxin" evidence="1">
    <location>
        <begin position="33"/>
        <end position="184"/>
    </location>
</feature>
<name>A0A5C5ZY39_9BACT</name>
<dbReference type="Gene3D" id="3.40.30.10">
    <property type="entry name" value="Glutaredoxin"/>
    <property type="match status" value="1"/>
</dbReference>
<proteinExistence type="predicted"/>
<dbReference type="PROSITE" id="PS51352">
    <property type="entry name" value="THIOREDOXIN_2"/>
    <property type="match status" value="1"/>
</dbReference>
<dbReference type="PANTHER" id="PTHR43640">
    <property type="entry name" value="OS07G0260300 PROTEIN"/>
    <property type="match status" value="1"/>
</dbReference>
<dbReference type="Proteomes" id="UP000316213">
    <property type="component" value="Unassembled WGS sequence"/>
</dbReference>
<comment type="caution">
    <text evidence="2">The sequence shown here is derived from an EMBL/GenBank/DDBJ whole genome shotgun (WGS) entry which is preliminary data.</text>
</comment>
<dbReference type="GO" id="GO:0016209">
    <property type="term" value="F:antioxidant activity"/>
    <property type="evidence" value="ECO:0007669"/>
    <property type="project" value="InterPro"/>
</dbReference>
<dbReference type="PANTHER" id="PTHR43640:SF1">
    <property type="entry name" value="THIOREDOXIN-DEPENDENT PEROXIREDOXIN"/>
    <property type="match status" value="1"/>
</dbReference>
<evidence type="ECO:0000259" key="1">
    <source>
        <dbReference type="PROSITE" id="PS51352"/>
    </source>
</evidence>
<dbReference type="InterPro" id="IPR036249">
    <property type="entry name" value="Thioredoxin-like_sf"/>
</dbReference>
<sequence>MTVSIFLMIATGLVPVLEGRGNCTVAGEFNPTRNIGDDAPAWSDLIGVDDQMHALSDLQDKSVVVVVFTCNSCPYAVDLEDRLVELSQQLQANNAAIVAINVNQVEEDGLPAMKSKAESKQFKFAYLFDPTQKIARQFGAGYTPECFVLDGQRKIAYMGSFDDSPNGRNIQKTYVHDAIEAVLAGRQPTVTETVPIGCRIRYERERRTRRPKAE</sequence>
<dbReference type="InterPro" id="IPR047262">
    <property type="entry name" value="PRX-like1"/>
</dbReference>
<dbReference type="EMBL" id="SJPM01000011">
    <property type="protein sequence ID" value="TWT92582.1"/>
    <property type="molecule type" value="Genomic_DNA"/>
</dbReference>
<dbReference type="InterPro" id="IPR000866">
    <property type="entry name" value="AhpC/TSA"/>
</dbReference>
<evidence type="ECO:0000313" key="2">
    <source>
        <dbReference type="EMBL" id="TWT92582.1"/>
    </source>
</evidence>
<keyword evidence="3" id="KW-1185">Reference proteome</keyword>
<dbReference type="AlphaFoldDB" id="A0A5C5ZY39"/>
<protein>
    <submittedName>
        <fullName evidence="2">AhpC/TSA family protein</fullName>
    </submittedName>
</protein>
<reference evidence="2 3" key="1">
    <citation type="submission" date="2019-02" db="EMBL/GenBank/DDBJ databases">
        <title>Deep-cultivation of Planctomycetes and their phenomic and genomic characterization uncovers novel biology.</title>
        <authorList>
            <person name="Wiegand S."/>
            <person name="Jogler M."/>
            <person name="Boedeker C."/>
            <person name="Pinto D."/>
            <person name="Vollmers J."/>
            <person name="Rivas-Marin E."/>
            <person name="Kohn T."/>
            <person name="Peeters S.H."/>
            <person name="Heuer A."/>
            <person name="Rast P."/>
            <person name="Oberbeckmann S."/>
            <person name="Bunk B."/>
            <person name="Jeske O."/>
            <person name="Meyerdierks A."/>
            <person name="Storesund J.E."/>
            <person name="Kallscheuer N."/>
            <person name="Luecker S."/>
            <person name="Lage O.M."/>
            <person name="Pohl T."/>
            <person name="Merkel B.J."/>
            <person name="Hornburger P."/>
            <person name="Mueller R.-W."/>
            <person name="Bruemmer F."/>
            <person name="Labrenz M."/>
            <person name="Spormann A.M."/>
            <person name="Op Den Camp H."/>
            <person name="Overmann J."/>
            <person name="Amann R."/>
            <person name="Jetten M.S.M."/>
            <person name="Mascher T."/>
            <person name="Medema M.H."/>
            <person name="Devos D.P."/>
            <person name="Kaster A.-K."/>
            <person name="Ovreas L."/>
            <person name="Rohde M."/>
            <person name="Galperin M.Y."/>
            <person name="Jogler C."/>
        </authorList>
    </citation>
    <scope>NUCLEOTIDE SEQUENCE [LARGE SCALE GENOMIC DNA]</scope>
    <source>
        <strain evidence="2 3">Pla100</strain>
    </source>
</reference>
<dbReference type="CDD" id="cd02969">
    <property type="entry name" value="PRX_like1"/>
    <property type="match status" value="1"/>
</dbReference>
<accession>A0A5C5ZY39</accession>
<dbReference type="Pfam" id="PF00578">
    <property type="entry name" value="AhpC-TSA"/>
    <property type="match status" value="1"/>
</dbReference>
<dbReference type="GO" id="GO:0016491">
    <property type="term" value="F:oxidoreductase activity"/>
    <property type="evidence" value="ECO:0007669"/>
    <property type="project" value="InterPro"/>
</dbReference>
<gene>
    <name evidence="2" type="ORF">Pla100_46000</name>
</gene>
<dbReference type="SUPFAM" id="SSF52833">
    <property type="entry name" value="Thioredoxin-like"/>
    <property type="match status" value="1"/>
</dbReference>